<comment type="similarity">
    <text evidence="2">Belongs to the SusD family.</text>
</comment>
<dbReference type="AlphaFoldDB" id="A0A1N7LFT6"/>
<protein>
    <submittedName>
        <fullName evidence="8">Starch-binding associating with outer membrane</fullName>
    </submittedName>
</protein>
<name>A0A1N7LFT6_9BACT</name>
<dbReference type="Pfam" id="PF14322">
    <property type="entry name" value="SusD-like_3"/>
    <property type="match status" value="1"/>
</dbReference>
<dbReference type="Gene3D" id="1.25.40.390">
    <property type="match status" value="1"/>
</dbReference>
<evidence type="ECO:0000256" key="1">
    <source>
        <dbReference type="ARBA" id="ARBA00004442"/>
    </source>
</evidence>
<dbReference type="InterPro" id="IPR011990">
    <property type="entry name" value="TPR-like_helical_dom_sf"/>
</dbReference>
<evidence type="ECO:0000256" key="5">
    <source>
        <dbReference type="ARBA" id="ARBA00023237"/>
    </source>
</evidence>
<sequence length="463" mass="52944">MLEEKPKSIAVENFYNTVAEVETGVNAAYVPVRNVNMFGALYPIQLETYTEYMYGRGSHAALNDYQGLDNTNITRTENIWQYFYEAIRNANLVIGRAPHGNAISEAYIKKYVGEARFIRALWYFHLVRNWAGVPLRTENNMDSIHVRRSSEAEVYQLIVNDLLYAETNLPDVPRLSGAPSTWSAKTLLTDVYMNLKEYTKARDKALEVINSNKYSLVNVTVANDFEKLFGADISSSTEEIFYLKFARTPSSQIFLYPQYIHYPNSGYYPPGGFYTIYSDSVQNLFLKNWDKNDLRYRFNWYAQTFGLGNTTVLNKKYVDKNAVTGGGNDFPMYRYADLLLWYAEAEARVNNSADAAALESLNKVHRRAYGKNPAVGDATTDFTLLSFGSLTDFISRIALERGYENVSEGKHWHDLKRLDLVQSTILAYKGKTVAVKHLLWPIPKTEYNYNKAIDPVKDQNPGY</sequence>
<dbReference type="SUPFAM" id="SSF48452">
    <property type="entry name" value="TPR-like"/>
    <property type="match status" value="1"/>
</dbReference>
<dbReference type="Proteomes" id="UP000186917">
    <property type="component" value="Unassembled WGS sequence"/>
</dbReference>
<keyword evidence="4" id="KW-0472">Membrane</keyword>
<feature type="domain" description="SusD-like N-terminal" evidence="7">
    <location>
        <begin position="17"/>
        <end position="192"/>
    </location>
</feature>
<accession>A0A1N7LFT6</accession>
<dbReference type="InterPro" id="IPR012944">
    <property type="entry name" value="SusD_RagB_dom"/>
</dbReference>
<evidence type="ECO:0000313" key="9">
    <source>
        <dbReference type="Proteomes" id="UP000186917"/>
    </source>
</evidence>
<gene>
    <name evidence="8" type="ORF">SAMN05421788_101849</name>
</gene>
<dbReference type="EMBL" id="FTOR01000001">
    <property type="protein sequence ID" value="SIS72685.1"/>
    <property type="molecule type" value="Genomic_DNA"/>
</dbReference>
<reference evidence="9" key="1">
    <citation type="submission" date="2017-01" db="EMBL/GenBank/DDBJ databases">
        <authorList>
            <person name="Varghese N."/>
            <person name="Submissions S."/>
        </authorList>
    </citation>
    <scope>NUCLEOTIDE SEQUENCE [LARGE SCALE GENOMIC DNA]</scope>
    <source>
        <strain evidence="9">DSM 21054</strain>
    </source>
</reference>
<comment type="subcellular location">
    <subcellularLocation>
        <location evidence="1">Cell outer membrane</location>
    </subcellularLocation>
</comment>
<keyword evidence="9" id="KW-1185">Reference proteome</keyword>
<evidence type="ECO:0000259" key="7">
    <source>
        <dbReference type="Pfam" id="PF14322"/>
    </source>
</evidence>
<keyword evidence="3" id="KW-0732">Signal</keyword>
<organism evidence="8 9">
    <name type="scientific">Filimonas lacunae</name>
    <dbReference type="NCBI Taxonomy" id="477680"/>
    <lineage>
        <taxon>Bacteria</taxon>
        <taxon>Pseudomonadati</taxon>
        <taxon>Bacteroidota</taxon>
        <taxon>Chitinophagia</taxon>
        <taxon>Chitinophagales</taxon>
        <taxon>Chitinophagaceae</taxon>
        <taxon>Filimonas</taxon>
    </lineage>
</organism>
<evidence type="ECO:0000256" key="4">
    <source>
        <dbReference type="ARBA" id="ARBA00023136"/>
    </source>
</evidence>
<dbReference type="Pfam" id="PF07980">
    <property type="entry name" value="SusD_RagB"/>
    <property type="match status" value="1"/>
</dbReference>
<evidence type="ECO:0000313" key="8">
    <source>
        <dbReference type="EMBL" id="SIS72685.1"/>
    </source>
</evidence>
<evidence type="ECO:0000256" key="2">
    <source>
        <dbReference type="ARBA" id="ARBA00006275"/>
    </source>
</evidence>
<evidence type="ECO:0000256" key="3">
    <source>
        <dbReference type="ARBA" id="ARBA00022729"/>
    </source>
</evidence>
<proteinExistence type="inferred from homology"/>
<dbReference type="STRING" id="477680.SAMN05421788_101849"/>
<feature type="domain" description="RagB/SusD" evidence="6">
    <location>
        <begin position="309"/>
        <end position="463"/>
    </location>
</feature>
<evidence type="ECO:0000259" key="6">
    <source>
        <dbReference type="Pfam" id="PF07980"/>
    </source>
</evidence>
<dbReference type="GO" id="GO:0009279">
    <property type="term" value="C:cell outer membrane"/>
    <property type="evidence" value="ECO:0007669"/>
    <property type="project" value="UniProtKB-SubCell"/>
</dbReference>
<dbReference type="InterPro" id="IPR033985">
    <property type="entry name" value="SusD-like_N"/>
</dbReference>
<keyword evidence="5" id="KW-0998">Cell outer membrane</keyword>